<dbReference type="Proteomes" id="UP001215598">
    <property type="component" value="Unassembled WGS sequence"/>
</dbReference>
<dbReference type="GO" id="GO:0009927">
    <property type="term" value="F:histidine phosphotransfer kinase activity"/>
    <property type="evidence" value="ECO:0007669"/>
    <property type="project" value="TreeGrafter"/>
</dbReference>
<protein>
    <recommendedName>
        <fullName evidence="2">histidine kinase</fullName>
        <ecNumber evidence="2">2.7.13.3</ecNumber>
    </recommendedName>
</protein>
<dbReference type="InterPro" id="IPR003661">
    <property type="entry name" value="HisK_dim/P_dom"/>
</dbReference>
<feature type="modified residue" description="4-aspartylphosphate" evidence="6">
    <location>
        <position position="992"/>
    </location>
</feature>
<dbReference type="CDD" id="cd00082">
    <property type="entry name" value="HisKA"/>
    <property type="match status" value="1"/>
</dbReference>
<dbReference type="Gene3D" id="3.30.565.10">
    <property type="entry name" value="Histidine kinase-like ATPase, C-terminal domain"/>
    <property type="match status" value="1"/>
</dbReference>
<dbReference type="EC" id="2.7.13.3" evidence="2"/>
<dbReference type="SMART" id="SM00448">
    <property type="entry name" value="REC"/>
    <property type="match status" value="1"/>
</dbReference>
<evidence type="ECO:0000256" key="6">
    <source>
        <dbReference type="PROSITE-ProRule" id="PRU00169"/>
    </source>
</evidence>
<evidence type="ECO:0000256" key="3">
    <source>
        <dbReference type="ARBA" id="ARBA00022553"/>
    </source>
</evidence>
<dbReference type="EMBL" id="JARKIB010000052">
    <property type="protein sequence ID" value="KAJ7754472.1"/>
    <property type="molecule type" value="Genomic_DNA"/>
</dbReference>
<dbReference type="GO" id="GO:0000155">
    <property type="term" value="F:phosphorelay sensor kinase activity"/>
    <property type="evidence" value="ECO:0007669"/>
    <property type="project" value="InterPro"/>
</dbReference>
<dbReference type="Gene3D" id="1.10.287.130">
    <property type="match status" value="1"/>
</dbReference>
<dbReference type="InterPro" id="IPR036890">
    <property type="entry name" value="HATPase_C_sf"/>
</dbReference>
<evidence type="ECO:0000256" key="7">
    <source>
        <dbReference type="SAM" id="MobiDB-lite"/>
    </source>
</evidence>
<dbReference type="Gene3D" id="3.40.50.2300">
    <property type="match status" value="1"/>
</dbReference>
<evidence type="ECO:0000313" key="11">
    <source>
        <dbReference type="Proteomes" id="UP001215598"/>
    </source>
</evidence>
<evidence type="ECO:0000256" key="1">
    <source>
        <dbReference type="ARBA" id="ARBA00000085"/>
    </source>
</evidence>
<evidence type="ECO:0000259" key="8">
    <source>
        <dbReference type="PROSITE" id="PS50109"/>
    </source>
</evidence>
<comment type="catalytic activity">
    <reaction evidence="1">
        <text>ATP + protein L-histidine = ADP + protein N-phospho-L-histidine.</text>
        <dbReference type="EC" id="2.7.13.3"/>
    </reaction>
</comment>
<dbReference type="PRINTS" id="PR00344">
    <property type="entry name" value="BCTRLSENSOR"/>
</dbReference>
<feature type="domain" description="Histidine kinase" evidence="8">
    <location>
        <begin position="513"/>
        <end position="766"/>
    </location>
</feature>
<dbReference type="SUPFAM" id="SSF47384">
    <property type="entry name" value="Homodimeric domain of signal transducing histidine kinase"/>
    <property type="match status" value="1"/>
</dbReference>
<dbReference type="Pfam" id="PF02518">
    <property type="entry name" value="HATPase_c"/>
    <property type="match status" value="1"/>
</dbReference>
<dbReference type="PROSITE" id="PS50109">
    <property type="entry name" value="HIS_KIN"/>
    <property type="match status" value="1"/>
</dbReference>
<dbReference type="InterPro" id="IPR005467">
    <property type="entry name" value="His_kinase_dom"/>
</dbReference>
<dbReference type="PANTHER" id="PTHR43047:SF72">
    <property type="entry name" value="OSMOSENSING HISTIDINE PROTEIN KINASE SLN1"/>
    <property type="match status" value="1"/>
</dbReference>
<feature type="compositionally biased region" description="Low complexity" evidence="7">
    <location>
        <begin position="853"/>
        <end position="862"/>
    </location>
</feature>
<dbReference type="SUPFAM" id="SSF55874">
    <property type="entry name" value="ATPase domain of HSP90 chaperone/DNA topoisomerase II/histidine kinase"/>
    <property type="match status" value="1"/>
</dbReference>
<dbReference type="GO" id="GO:0005886">
    <property type="term" value="C:plasma membrane"/>
    <property type="evidence" value="ECO:0007669"/>
    <property type="project" value="TreeGrafter"/>
</dbReference>
<organism evidence="10 11">
    <name type="scientific">Mycena metata</name>
    <dbReference type="NCBI Taxonomy" id="1033252"/>
    <lineage>
        <taxon>Eukaryota</taxon>
        <taxon>Fungi</taxon>
        <taxon>Dikarya</taxon>
        <taxon>Basidiomycota</taxon>
        <taxon>Agaricomycotina</taxon>
        <taxon>Agaricomycetes</taxon>
        <taxon>Agaricomycetidae</taxon>
        <taxon>Agaricales</taxon>
        <taxon>Marasmiineae</taxon>
        <taxon>Mycenaceae</taxon>
        <taxon>Mycena</taxon>
    </lineage>
</organism>
<sequence length="1065" mass="115447">MTALAALDPGPEADTDLLGQWVLFLRDYAKGIERPTPPPLKRTPKSAPSDIPSFDVPLYPPGEISRETARVIAEFYEEHGFLPPPRADEEPVRQAVIREYNLFREDQGENFHRCSSLITAYFPFAPVCTVSLFHNDTQVIVSKGGEFPVDVGERLVTETSICGHVVLKKNGATTELREVANDWRFLGNPWTSIDAGVKGYIGVPITLEVDPANPQGSDRVTVGVIALMGNIPFPKLTDIQTKVLNDLSSMLSVQLRSTWEGWRRGKEMRLRNAISLFLEKALVDPSQQAIRDTTAMAEPPVEGSDSGRSTPSLRGADAEMLTSGLFANAAQQLQELLEVDFAIIVDLTSFHATNTPGSRKLSHSWVDERRILSSSSSKNSDLEHAFDTPQAMAAIARFLDSYFVHGRSVFSGSDGDSELEGLLNFPSVTSPAAPLPRGLKSSGAPAKIPHLALPFYSANRPNLLIVVASATPFFSFNPTDVTFVSNLGAMLVAHLAQRVIVEADAAKTAFVSQISHELRTPLHGLLGQLELVRESFVTGELSLVPALLDSAEFCGTALRGIVDDVLDFGKMTQGLRSQQDDIPAPLSRPVLTDLVHTTLETARACWLRRLQWEKATAVLTPQSGSEPPPFLELAVEYEDRAMLRNWWVSVDATGFTRILNNLITNSLKYTAVGMVNVSLVADLGSNGNGDETPQITLRVEDTGRGIAPEFLSKIWDPFTQADSFSPGAGLGLHITKSLVDRMSGTIGVEARPGGGTIFTVVLPVRDMEIPAGDKPRLMRRKVVSTVQTTPKTPEAPLSPPLSEDAVLQAPPPTSTSPAYFDQSDAKSTSSSPLTTPRSASQQQVGEPPPPAIKSPASSLVLQLEDEPPDTPPDTPPRRTAPRLPPEKPPAASQNRAPEKWPPDPNNPPQPTSAPLSPDTARSPTLSPALSPGPAIGKDEIRLTVLVVDDNAIARKLLVQMLKRENVTTHQADDGVNAVEIFRKVHPHVVWTDISMPRMDGVTAAAEMRRIEREMGWAASHIVAITGLGLTDEHVRREALLGPAALDAWMVRLGTLHLSAVSQLGY</sequence>
<feature type="region of interest" description="Disordered" evidence="7">
    <location>
        <begin position="772"/>
        <end position="934"/>
    </location>
</feature>
<keyword evidence="4" id="KW-0808">Transferase</keyword>
<feature type="domain" description="Response regulatory" evidence="9">
    <location>
        <begin position="943"/>
        <end position="1065"/>
    </location>
</feature>
<proteinExistence type="predicted"/>
<dbReference type="Pfam" id="PF00072">
    <property type="entry name" value="Response_reg"/>
    <property type="match status" value="1"/>
</dbReference>
<dbReference type="SMART" id="SM00388">
    <property type="entry name" value="HisKA"/>
    <property type="match status" value="1"/>
</dbReference>
<gene>
    <name evidence="10" type="ORF">B0H16DRAFT_1542482</name>
</gene>
<dbReference type="InterPro" id="IPR011006">
    <property type="entry name" value="CheY-like_superfamily"/>
</dbReference>
<accession>A0AAD7J0T2</accession>
<dbReference type="InterPro" id="IPR003594">
    <property type="entry name" value="HATPase_dom"/>
</dbReference>
<dbReference type="PANTHER" id="PTHR43047">
    <property type="entry name" value="TWO-COMPONENT HISTIDINE PROTEIN KINASE"/>
    <property type="match status" value="1"/>
</dbReference>
<dbReference type="SMART" id="SM00387">
    <property type="entry name" value="HATPase_c"/>
    <property type="match status" value="1"/>
</dbReference>
<feature type="compositionally biased region" description="Pro residues" evidence="7">
    <location>
        <begin position="902"/>
        <end position="911"/>
    </location>
</feature>
<keyword evidence="11" id="KW-1185">Reference proteome</keyword>
<dbReference type="InterPro" id="IPR001789">
    <property type="entry name" value="Sig_transdc_resp-reg_receiver"/>
</dbReference>
<dbReference type="InterPro" id="IPR004358">
    <property type="entry name" value="Sig_transdc_His_kin-like_C"/>
</dbReference>
<feature type="compositionally biased region" description="Low complexity" evidence="7">
    <location>
        <begin position="827"/>
        <end position="840"/>
    </location>
</feature>
<dbReference type="SUPFAM" id="SSF55781">
    <property type="entry name" value="GAF domain-like"/>
    <property type="match status" value="1"/>
</dbReference>
<evidence type="ECO:0000313" key="10">
    <source>
        <dbReference type="EMBL" id="KAJ7754472.1"/>
    </source>
</evidence>
<dbReference type="SUPFAM" id="SSF52172">
    <property type="entry name" value="CheY-like"/>
    <property type="match status" value="1"/>
</dbReference>
<reference evidence="10" key="1">
    <citation type="submission" date="2023-03" db="EMBL/GenBank/DDBJ databases">
        <title>Massive genome expansion in bonnet fungi (Mycena s.s.) driven by repeated elements and novel gene families across ecological guilds.</title>
        <authorList>
            <consortium name="Lawrence Berkeley National Laboratory"/>
            <person name="Harder C.B."/>
            <person name="Miyauchi S."/>
            <person name="Viragh M."/>
            <person name="Kuo A."/>
            <person name="Thoen E."/>
            <person name="Andreopoulos B."/>
            <person name="Lu D."/>
            <person name="Skrede I."/>
            <person name="Drula E."/>
            <person name="Henrissat B."/>
            <person name="Morin E."/>
            <person name="Kohler A."/>
            <person name="Barry K."/>
            <person name="LaButti K."/>
            <person name="Morin E."/>
            <person name="Salamov A."/>
            <person name="Lipzen A."/>
            <person name="Mereny Z."/>
            <person name="Hegedus B."/>
            <person name="Baldrian P."/>
            <person name="Stursova M."/>
            <person name="Weitz H."/>
            <person name="Taylor A."/>
            <person name="Grigoriev I.V."/>
            <person name="Nagy L.G."/>
            <person name="Martin F."/>
            <person name="Kauserud H."/>
        </authorList>
    </citation>
    <scope>NUCLEOTIDE SEQUENCE</scope>
    <source>
        <strain evidence="10">CBHHK182m</strain>
    </source>
</reference>
<keyword evidence="5" id="KW-0418">Kinase</keyword>
<evidence type="ECO:0000256" key="2">
    <source>
        <dbReference type="ARBA" id="ARBA00012438"/>
    </source>
</evidence>
<feature type="region of interest" description="Disordered" evidence="7">
    <location>
        <begin position="295"/>
        <end position="314"/>
    </location>
</feature>
<dbReference type="CDD" id="cd17546">
    <property type="entry name" value="REC_hyHK_CKI1_RcsC-like"/>
    <property type="match status" value="1"/>
</dbReference>
<keyword evidence="3 6" id="KW-0597">Phosphoprotein</keyword>
<dbReference type="InterPro" id="IPR036097">
    <property type="entry name" value="HisK_dim/P_sf"/>
</dbReference>
<evidence type="ECO:0000256" key="4">
    <source>
        <dbReference type="ARBA" id="ARBA00022679"/>
    </source>
</evidence>
<dbReference type="PROSITE" id="PS50110">
    <property type="entry name" value="RESPONSE_REGULATORY"/>
    <property type="match status" value="1"/>
</dbReference>
<name>A0AAD7J0T2_9AGAR</name>
<dbReference type="Pfam" id="PF00512">
    <property type="entry name" value="HisKA"/>
    <property type="match status" value="1"/>
</dbReference>
<evidence type="ECO:0000259" key="9">
    <source>
        <dbReference type="PROSITE" id="PS50110"/>
    </source>
</evidence>
<comment type="caution">
    <text evidence="10">The sequence shown here is derived from an EMBL/GenBank/DDBJ whole genome shotgun (WGS) entry which is preliminary data.</text>
</comment>
<dbReference type="AlphaFoldDB" id="A0AAD7J0T2"/>
<evidence type="ECO:0000256" key="5">
    <source>
        <dbReference type="ARBA" id="ARBA00022777"/>
    </source>
</evidence>